<feature type="region of interest" description="Disordered" evidence="1">
    <location>
        <begin position="137"/>
        <end position="160"/>
    </location>
</feature>
<dbReference type="EMBL" id="JANIIK010000111">
    <property type="protein sequence ID" value="KAJ3595161.1"/>
    <property type="molecule type" value="Genomic_DNA"/>
</dbReference>
<reference evidence="3" key="1">
    <citation type="submission" date="2022-07" db="EMBL/GenBank/DDBJ databases">
        <title>Chromosome-level genome of Muraenolepis orangiensis.</title>
        <authorList>
            <person name="Kim J."/>
        </authorList>
    </citation>
    <scope>NUCLEOTIDE SEQUENCE</scope>
    <source>
        <strain evidence="3">KU_S4_2022</strain>
        <tissue evidence="3">Muscle</tissue>
    </source>
</reference>
<protein>
    <submittedName>
        <fullName evidence="3">Uncharacterized protein</fullName>
    </submittedName>
</protein>
<feature type="transmembrane region" description="Helical" evidence="2">
    <location>
        <begin position="100"/>
        <end position="117"/>
    </location>
</feature>
<sequence length="160" mass="17914">MAARCTNLARSALLKGVRLLSGPSPRTPGHPTGVACLRAAQCRPLHLTPGPALAGTRTGQQQQVTTDKPSDKNTREEEEMYDGPEYIPQRQAKNPMRKMGYAWVIGLPCGVLAFVLVKREVDKNRLKQLRVRQRMNRSNDGDYEGGRYRRLSDQGLEVDR</sequence>
<evidence type="ECO:0000313" key="4">
    <source>
        <dbReference type="Proteomes" id="UP001148018"/>
    </source>
</evidence>
<dbReference type="AlphaFoldDB" id="A0A9Q0DV97"/>
<evidence type="ECO:0000256" key="1">
    <source>
        <dbReference type="SAM" id="MobiDB-lite"/>
    </source>
</evidence>
<dbReference type="InterPro" id="IPR031833">
    <property type="entry name" value="DUF4748"/>
</dbReference>
<feature type="region of interest" description="Disordered" evidence="1">
    <location>
        <begin position="47"/>
        <end position="84"/>
    </location>
</feature>
<feature type="compositionally biased region" description="Low complexity" evidence="1">
    <location>
        <begin position="55"/>
        <end position="66"/>
    </location>
</feature>
<name>A0A9Q0DV97_9TELE</name>
<proteinExistence type="predicted"/>
<comment type="caution">
    <text evidence="3">The sequence shown here is derived from an EMBL/GenBank/DDBJ whole genome shotgun (WGS) entry which is preliminary data.</text>
</comment>
<dbReference type="Pfam" id="PF15932">
    <property type="entry name" value="DUF4748"/>
    <property type="match status" value="1"/>
</dbReference>
<keyword evidence="2" id="KW-0472">Membrane</keyword>
<keyword evidence="2" id="KW-0812">Transmembrane</keyword>
<evidence type="ECO:0000313" key="3">
    <source>
        <dbReference type="EMBL" id="KAJ3595161.1"/>
    </source>
</evidence>
<dbReference type="OrthoDB" id="6706212at2759"/>
<evidence type="ECO:0000256" key="2">
    <source>
        <dbReference type="SAM" id="Phobius"/>
    </source>
</evidence>
<keyword evidence="2" id="KW-1133">Transmembrane helix</keyword>
<organism evidence="3 4">
    <name type="scientific">Muraenolepis orangiensis</name>
    <name type="common">Patagonian moray cod</name>
    <dbReference type="NCBI Taxonomy" id="630683"/>
    <lineage>
        <taxon>Eukaryota</taxon>
        <taxon>Metazoa</taxon>
        <taxon>Chordata</taxon>
        <taxon>Craniata</taxon>
        <taxon>Vertebrata</taxon>
        <taxon>Euteleostomi</taxon>
        <taxon>Actinopterygii</taxon>
        <taxon>Neopterygii</taxon>
        <taxon>Teleostei</taxon>
        <taxon>Neoteleostei</taxon>
        <taxon>Acanthomorphata</taxon>
        <taxon>Zeiogadaria</taxon>
        <taxon>Gadariae</taxon>
        <taxon>Gadiformes</taxon>
        <taxon>Muraenolepidoidei</taxon>
        <taxon>Muraenolepididae</taxon>
        <taxon>Muraenolepis</taxon>
    </lineage>
</organism>
<keyword evidence="4" id="KW-1185">Reference proteome</keyword>
<gene>
    <name evidence="3" type="ORF">NHX12_004465</name>
</gene>
<dbReference type="Proteomes" id="UP001148018">
    <property type="component" value="Unassembled WGS sequence"/>
</dbReference>
<accession>A0A9Q0DV97</accession>